<comment type="caution">
    <text evidence="2">The sequence shown here is derived from an EMBL/GenBank/DDBJ whole genome shotgun (WGS) entry which is preliminary data.</text>
</comment>
<dbReference type="PANTHER" id="PTHR35509:SF1">
    <property type="entry name" value="DOMAIN PROTEIN, PUTATIVE (DUF1995)-RELATED"/>
    <property type="match status" value="1"/>
</dbReference>
<organism evidence="2 3">
    <name type="scientific">Lusitaniella coriacea LEGE 07157</name>
    <dbReference type="NCBI Taxonomy" id="945747"/>
    <lineage>
        <taxon>Bacteria</taxon>
        <taxon>Bacillati</taxon>
        <taxon>Cyanobacteriota</taxon>
        <taxon>Cyanophyceae</taxon>
        <taxon>Spirulinales</taxon>
        <taxon>Lusitaniellaceae</taxon>
        <taxon>Lusitaniella</taxon>
    </lineage>
</organism>
<dbReference type="Pfam" id="PF09353">
    <property type="entry name" value="DUF1995"/>
    <property type="match status" value="1"/>
</dbReference>
<sequence>MSEFPTTLDRAIAQAKEATQNALNDGFGRIQVDLAIPEIALQAQAIALQFTTLFESYGSGLKVFFPDTGAAALARRDWEETNFKIGDLGSSRKPIETKIAEDDRIFIVVSPSSVEVNQLEKLCNFAEDRPVIILIPQLESVATVGIGYAARQLRERFLSTIQTAYYLKPFEGGAILRFYPSQWQVWQETQEDEYKIIGEYPQKPTGELLEQIFNPTAETSSGKMPKKAGFLSNLQQIFRALNQ</sequence>
<reference evidence="2" key="1">
    <citation type="submission" date="2020-10" db="EMBL/GenBank/DDBJ databases">
        <authorList>
            <person name="Castelo-Branco R."/>
            <person name="Eusebio N."/>
            <person name="Adriana R."/>
            <person name="Vieira A."/>
            <person name="Brugerolle De Fraissinette N."/>
            <person name="Rezende De Castro R."/>
            <person name="Schneider M.P."/>
            <person name="Vasconcelos V."/>
            <person name="Leao P.N."/>
        </authorList>
    </citation>
    <scope>NUCLEOTIDE SEQUENCE</scope>
    <source>
        <strain evidence="2">LEGE 07157</strain>
    </source>
</reference>
<dbReference type="EMBL" id="JADEWZ010000017">
    <property type="protein sequence ID" value="MBE9116805.1"/>
    <property type="molecule type" value="Genomic_DNA"/>
</dbReference>
<dbReference type="InterPro" id="IPR018962">
    <property type="entry name" value="DUF1995"/>
</dbReference>
<gene>
    <name evidence="2" type="ORF">IQ249_12935</name>
</gene>
<name>A0A8J7JBE1_9CYAN</name>
<dbReference type="PANTHER" id="PTHR35509">
    <property type="entry name" value="DOMAIN PROTEIN, PUTATIVE (DUF1995)-RELATED"/>
    <property type="match status" value="1"/>
</dbReference>
<feature type="domain" description="DUF1995" evidence="1">
    <location>
        <begin position="5"/>
        <end position="210"/>
    </location>
</feature>
<evidence type="ECO:0000259" key="1">
    <source>
        <dbReference type="Pfam" id="PF09353"/>
    </source>
</evidence>
<dbReference type="RefSeq" id="WP_194029893.1">
    <property type="nucleotide sequence ID" value="NZ_JADEWZ010000017.1"/>
</dbReference>
<evidence type="ECO:0000313" key="2">
    <source>
        <dbReference type="EMBL" id="MBE9116805.1"/>
    </source>
</evidence>
<dbReference type="AlphaFoldDB" id="A0A8J7JBE1"/>
<proteinExistence type="predicted"/>
<evidence type="ECO:0000313" key="3">
    <source>
        <dbReference type="Proteomes" id="UP000654482"/>
    </source>
</evidence>
<dbReference type="Proteomes" id="UP000654482">
    <property type="component" value="Unassembled WGS sequence"/>
</dbReference>
<dbReference type="InterPro" id="IPR053021">
    <property type="entry name" value="Chloroplast_ADK"/>
</dbReference>
<accession>A0A8J7JBE1</accession>
<protein>
    <submittedName>
        <fullName evidence="2">DUF1995 family protein</fullName>
    </submittedName>
</protein>
<keyword evidence="3" id="KW-1185">Reference proteome</keyword>